<dbReference type="Proteomes" id="UP000627292">
    <property type="component" value="Unassembled WGS sequence"/>
</dbReference>
<reference evidence="3" key="1">
    <citation type="journal article" date="2014" name="Int. J. Syst. Evol. Microbiol.">
        <title>Complete genome sequence of Corynebacterium casei LMG S-19264T (=DSM 44701T), isolated from a smear-ripened cheese.</title>
        <authorList>
            <consortium name="US DOE Joint Genome Institute (JGI-PGF)"/>
            <person name="Walter F."/>
            <person name="Albersmeier A."/>
            <person name="Kalinowski J."/>
            <person name="Ruckert C."/>
        </authorList>
    </citation>
    <scope>NUCLEOTIDE SEQUENCE</scope>
    <source>
        <strain evidence="3">CGMCC 1.15290</strain>
    </source>
</reference>
<dbReference type="AlphaFoldDB" id="A0A917MQB3"/>
<gene>
    <name evidence="3" type="primary">ppc</name>
    <name evidence="3" type="ORF">GCM10011379_03240</name>
</gene>
<protein>
    <recommendedName>
        <fullName evidence="2">Phosphoenolpyruvate carboxylase</fullName>
    </recommendedName>
</protein>
<sequence>MDNVLQQYKNLVAIRFQLYNSLFTSLPFHRIEKTGVLLSLFLIHCEEGYRKQLSPDEIITSFMEQYTPYKKEQEMMDLLFRFIQYAERQVVLFDALEDAAFCNTHDMNGPGSLKHLQSEVIQKGKQEALAEKMKRFSIRLVLTAHPTQFYPGEVLGIISDLAKALANADSASVNEYLQQLGKTPFLKREKPKPYDEAVSLLWYLENIFYPASGKILSEIKAQFPDAVSDENPLIHLGFWPGGDRDGNPFVTADTTVKVAESLRRSIMKCYYLELRKLRRRLTFKGISDALLALENRLYDNLFVKEYPCDVCGGEILRVLYQIKETLITQHNGLFLYKLESLISKVQVFGLHFASLDVRQDSSIHTKAIEDILAHTKLLPANYPQMSEDEKITALMNVQELTDISVLDDELTRDSLETIRAVKGIQKVNGEAGCHRYIISHTTSALNMMEVYGLFMLGGWKKNELSIDIVPLFETVEDLQNAGAAMKKLYGIKAYREHLQARGNTQTIMLGFSDGTKDGGYLMANWGIYKAKEELTRISREYDVDVVFFDGRGGPPARGGGKTHKFYASMGQNIANNEIQLTIQGQTISSNFGTIDSAQFNIEQLINAGISNELFAQRKTTLEPSEDALLNKLAEDSFEAYVALKNHPCFLEYLGHASPLRFYSQTNIGSRPAKRGNSNQLSLNDLRAIPYVGSWSQLKQNVTGYFGVGTALQKIEKEGRWEDVQNLYNKSLLFKTLMDNCEMSMKKSFFPLTAFLSKHPKYGEIWNLIYGEYELTKKYVLRLSGESDLMSNYPVDQLSIQMRERIVLPLLTIQQYGITKVRELDEQLIESPVKGAYEKMVMRCSFGIINAGRNSV</sequence>
<dbReference type="GO" id="GO:0006099">
    <property type="term" value="P:tricarboxylic acid cycle"/>
    <property type="evidence" value="ECO:0007669"/>
    <property type="project" value="InterPro"/>
</dbReference>
<dbReference type="InterPro" id="IPR021135">
    <property type="entry name" value="PEP_COase"/>
</dbReference>
<dbReference type="Pfam" id="PF00311">
    <property type="entry name" value="PEPcase"/>
    <property type="match status" value="2"/>
</dbReference>
<accession>A0A917MQB3</accession>
<dbReference type="PANTHER" id="PTHR30523">
    <property type="entry name" value="PHOSPHOENOLPYRUVATE CARBOXYLASE"/>
    <property type="match status" value="1"/>
</dbReference>
<dbReference type="PRINTS" id="PR00150">
    <property type="entry name" value="PEPCARBXLASE"/>
</dbReference>
<reference evidence="3" key="2">
    <citation type="submission" date="2020-09" db="EMBL/GenBank/DDBJ databases">
        <authorList>
            <person name="Sun Q."/>
            <person name="Zhou Y."/>
        </authorList>
    </citation>
    <scope>NUCLEOTIDE SEQUENCE</scope>
    <source>
        <strain evidence="3">CGMCC 1.15290</strain>
    </source>
</reference>
<proteinExistence type="predicted"/>
<organism evidence="3 4">
    <name type="scientific">Filimonas zeae</name>
    <dbReference type="NCBI Taxonomy" id="1737353"/>
    <lineage>
        <taxon>Bacteria</taxon>
        <taxon>Pseudomonadati</taxon>
        <taxon>Bacteroidota</taxon>
        <taxon>Chitinophagia</taxon>
        <taxon>Chitinophagales</taxon>
        <taxon>Chitinophagaceae</taxon>
        <taxon>Filimonas</taxon>
    </lineage>
</organism>
<dbReference type="InterPro" id="IPR015813">
    <property type="entry name" value="Pyrv/PenolPyrv_kinase-like_dom"/>
</dbReference>
<evidence type="ECO:0000256" key="2">
    <source>
        <dbReference type="ARBA" id="ARBA00022419"/>
    </source>
</evidence>
<dbReference type="RefSeq" id="WP_188950057.1">
    <property type="nucleotide sequence ID" value="NZ_BMIB01000001.1"/>
</dbReference>
<dbReference type="EMBL" id="BMIB01000001">
    <property type="protein sequence ID" value="GGH57981.1"/>
    <property type="molecule type" value="Genomic_DNA"/>
</dbReference>
<name>A0A917MQB3_9BACT</name>
<dbReference type="GO" id="GO:0005829">
    <property type="term" value="C:cytosol"/>
    <property type="evidence" value="ECO:0007669"/>
    <property type="project" value="TreeGrafter"/>
</dbReference>
<dbReference type="GO" id="GO:0008964">
    <property type="term" value="F:phosphoenolpyruvate carboxylase activity"/>
    <property type="evidence" value="ECO:0007669"/>
    <property type="project" value="InterPro"/>
</dbReference>
<comment type="caution">
    <text evidence="3">The sequence shown here is derived from an EMBL/GenBank/DDBJ whole genome shotgun (WGS) entry which is preliminary data.</text>
</comment>
<dbReference type="PANTHER" id="PTHR30523:SF6">
    <property type="entry name" value="PHOSPHOENOLPYRUVATE CARBOXYLASE"/>
    <property type="match status" value="1"/>
</dbReference>
<comment type="function">
    <text evidence="1">Forms oxaloacetate, a four-carbon dicarboxylic acid source for the tricarboxylic acid cycle.</text>
</comment>
<keyword evidence="4" id="KW-1185">Reference proteome</keyword>
<evidence type="ECO:0000313" key="3">
    <source>
        <dbReference type="EMBL" id="GGH57981.1"/>
    </source>
</evidence>
<dbReference type="GO" id="GO:0015977">
    <property type="term" value="P:carbon fixation"/>
    <property type="evidence" value="ECO:0007669"/>
    <property type="project" value="InterPro"/>
</dbReference>
<evidence type="ECO:0000256" key="1">
    <source>
        <dbReference type="ARBA" id="ARBA00003670"/>
    </source>
</evidence>
<dbReference type="SUPFAM" id="SSF51621">
    <property type="entry name" value="Phosphoenolpyruvate/pyruvate domain"/>
    <property type="match status" value="1"/>
</dbReference>
<evidence type="ECO:0000313" key="4">
    <source>
        <dbReference type="Proteomes" id="UP000627292"/>
    </source>
</evidence>